<dbReference type="Proteomes" id="UP000431684">
    <property type="component" value="Unassembled WGS sequence"/>
</dbReference>
<dbReference type="InterPro" id="IPR013424">
    <property type="entry name" value="Ice-binding_C"/>
</dbReference>
<organism evidence="2 3">
    <name type="scientific">Pseudoduganella dura</name>
    <dbReference type="NCBI Taxonomy" id="321982"/>
    <lineage>
        <taxon>Bacteria</taxon>
        <taxon>Pseudomonadati</taxon>
        <taxon>Pseudomonadota</taxon>
        <taxon>Betaproteobacteria</taxon>
        <taxon>Burkholderiales</taxon>
        <taxon>Oxalobacteraceae</taxon>
        <taxon>Telluria group</taxon>
        <taxon>Pseudoduganella</taxon>
    </lineage>
</organism>
<dbReference type="Pfam" id="PF07589">
    <property type="entry name" value="PEP-CTERM"/>
    <property type="match status" value="1"/>
</dbReference>
<feature type="domain" description="Ice-binding protein C-terminal" evidence="1">
    <location>
        <begin position="52"/>
        <end position="76"/>
    </location>
</feature>
<keyword evidence="3" id="KW-1185">Reference proteome</keyword>
<sequence length="84" mass="8745">MTLTQAMGGVFEYGWLINEEILGPLVLTVHGDVPGLAGGASASYAGTINISAVPEPQTYGMLLGGMGILAWLSRRRIPNGIKSS</sequence>
<proteinExistence type="predicted"/>
<evidence type="ECO:0000313" key="2">
    <source>
        <dbReference type="EMBL" id="MUI13137.1"/>
    </source>
</evidence>
<dbReference type="EMBL" id="WNWM01000002">
    <property type="protein sequence ID" value="MUI13137.1"/>
    <property type="molecule type" value="Genomic_DNA"/>
</dbReference>
<reference evidence="2 3" key="1">
    <citation type="submission" date="2019-11" db="EMBL/GenBank/DDBJ databases">
        <title>Draft Genome Sequences of Six Type Strains of the Genus Massilia.</title>
        <authorList>
            <person name="Miess H."/>
            <person name="Frediansyah A."/>
            <person name="Goeker M."/>
            <person name="Gross H."/>
        </authorList>
    </citation>
    <scope>NUCLEOTIDE SEQUENCE [LARGE SCALE GENOMIC DNA]</scope>
    <source>
        <strain evidence="2 3">DSM 17513</strain>
    </source>
</reference>
<accession>A0A6I3XA62</accession>
<dbReference type="AlphaFoldDB" id="A0A6I3XA62"/>
<gene>
    <name evidence="2" type="ORF">GJV26_11785</name>
</gene>
<evidence type="ECO:0000259" key="1">
    <source>
        <dbReference type="Pfam" id="PF07589"/>
    </source>
</evidence>
<dbReference type="NCBIfam" id="TIGR02595">
    <property type="entry name" value="PEP_CTERM"/>
    <property type="match status" value="1"/>
</dbReference>
<protein>
    <submittedName>
        <fullName evidence="2">PEP-CTERM sorting domain-containing protein</fullName>
    </submittedName>
</protein>
<evidence type="ECO:0000313" key="3">
    <source>
        <dbReference type="Proteomes" id="UP000431684"/>
    </source>
</evidence>
<dbReference type="OrthoDB" id="8708448at2"/>
<comment type="caution">
    <text evidence="2">The sequence shown here is derived from an EMBL/GenBank/DDBJ whole genome shotgun (WGS) entry which is preliminary data.</text>
</comment>
<name>A0A6I3XA62_9BURK</name>
<dbReference type="NCBIfam" id="NF038126">
    <property type="entry name" value="PEP_CTERM_FxDxF"/>
    <property type="match status" value="1"/>
</dbReference>